<gene>
    <name evidence="1" type="ORF">ANN_09198</name>
</gene>
<comment type="caution">
    <text evidence="1">The sequence shown here is derived from an EMBL/GenBank/DDBJ whole genome shotgun (WGS) entry which is preliminary data.</text>
</comment>
<evidence type="ECO:0000313" key="2">
    <source>
        <dbReference type="Proteomes" id="UP001148838"/>
    </source>
</evidence>
<dbReference type="Proteomes" id="UP001148838">
    <property type="component" value="Unassembled WGS sequence"/>
</dbReference>
<keyword evidence="2" id="KW-1185">Reference proteome</keyword>
<evidence type="ECO:0008006" key="3">
    <source>
        <dbReference type="Google" id="ProtNLM"/>
    </source>
</evidence>
<sequence length="163" mass="19172">MKCIRFSEGMELSEEDMILRDMLLELNDSREQYEMKINANKTNNVVIERKIKKIFPSPLCPRVVIDRIFVIMGWTRGQATRRQMDIPSYHVGPPYRKETSGQTSAQMGSLLQRTGRSTMVQRGKRQKKVETTRETFVHRQEVVKGSERIIVKEIQVLRFKYHV</sequence>
<dbReference type="EMBL" id="JAJSOF020000005">
    <property type="protein sequence ID" value="KAJ4447196.1"/>
    <property type="molecule type" value="Genomic_DNA"/>
</dbReference>
<name>A0ABQ8TMR6_PERAM</name>
<proteinExistence type="predicted"/>
<protein>
    <recommendedName>
        <fullName evidence="3">Reverse transcriptase domain-containing protein</fullName>
    </recommendedName>
</protein>
<reference evidence="1 2" key="1">
    <citation type="journal article" date="2022" name="Allergy">
        <title>Genome assembly and annotation of Periplaneta americana reveal a comprehensive cockroach allergen profile.</title>
        <authorList>
            <person name="Wang L."/>
            <person name="Xiong Q."/>
            <person name="Saelim N."/>
            <person name="Wang L."/>
            <person name="Nong W."/>
            <person name="Wan A.T."/>
            <person name="Shi M."/>
            <person name="Liu X."/>
            <person name="Cao Q."/>
            <person name="Hui J.H.L."/>
            <person name="Sookrung N."/>
            <person name="Leung T.F."/>
            <person name="Tungtrongchitr A."/>
            <person name="Tsui S.K.W."/>
        </authorList>
    </citation>
    <scope>NUCLEOTIDE SEQUENCE [LARGE SCALE GENOMIC DNA]</scope>
    <source>
        <strain evidence="1">PWHHKU_190912</strain>
    </source>
</reference>
<accession>A0ABQ8TMR6</accession>
<evidence type="ECO:0000313" key="1">
    <source>
        <dbReference type="EMBL" id="KAJ4447196.1"/>
    </source>
</evidence>
<organism evidence="1 2">
    <name type="scientific">Periplaneta americana</name>
    <name type="common">American cockroach</name>
    <name type="synonym">Blatta americana</name>
    <dbReference type="NCBI Taxonomy" id="6978"/>
    <lineage>
        <taxon>Eukaryota</taxon>
        <taxon>Metazoa</taxon>
        <taxon>Ecdysozoa</taxon>
        <taxon>Arthropoda</taxon>
        <taxon>Hexapoda</taxon>
        <taxon>Insecta</taxon>
        <taxon>Pterygota</taxon>
        <taxon>Neoptera</taxon>
        <taxon>Polyneoptera</taxon>
        <taxon>Dictyoptera</taxon>
        <taxon>Blattodea</taxon>
        <taxon>Blattoidea</taxon>
        <taxon>Blattidae</taxon>
        <taxon>Blattinae</taxon>
        <taxon>Periplaneta</taxon>
    </lineage>
</organism>